<sequence>MSILDHKAQAYDAEIPVLIVGAGACGMTAALAVSEQDVEVLLLERDTKPSGSTSLSSGFIPAAGTRWQHEKVIKDTPVLFAKDIQNKAKGKADPELVQLTTESAAPTLEWLSDHHGIPFELLEGFLYPGHSKLRMHAVPEHTGASLLHRLNESVVRRKLPLLCEAIVSDLFVDEMQKIQGVKVLRSNGSMETIGCQTMILACNGFGGNPELLNRFIPELAGMDYFGHLGNQGNAVSWGESLGAELRDMGAFQG</sequence>
<keyword evidence="4" id="KW-0560">Oxidoreductase</keyword>
<evidence type="ECO:0000256" key="2">
    <source>
        <dbReference type="ARBA" id="ARBA00022630"/>
    </source>
</evidence>
<dbReference type="PROSITE" id="PS51257">
    <property type="entry name" value="PROKAR_LIPOPROTEIN"/>
    <property type="match status" value="1"/>
</dbReference>
<feature type="domain" description="FAD-dependent oxidoreductase 2 FAD-binding" evidence="5">
    <location>
        <begin position="17"/>
        <end position="250"/>
    </location>
</feature>
<evidence type="ECO:0000256" key="1">
    <source>
        <dbReference type="ARBA" id="ARBA00001974"/>
    </source>
</evidence>
<feature type="non-terminal residue" evidence="6">
    <location>
        <position position="253"/>
    </location>
</feature>
<gene>
    <name evidence="6" type="ORF">METZ01_LOCUS370749</name>
</gene>
<comment type="cofactor">
    <cofactor evidence="1">
        <name>FAD</name>
        <dbReference type="ChEBI" id="CHEBI:57692"/>
    </cofactor>
</comment>
<evidence type="ECO:0000256" key="3">
    <source>
        <dbReference type="ARBA" id="ARBA00022827"/>
    </source>
</evidence>
<dbReference type="SUPFAM" id="SSF51905">
    <property type="entry name" value="FAD/NAD(P)-binding domain"/>
    <property type="match status" value="1"/>
</dbReference>
<organism evidence="6">
    <name type="scientific">marine metagenome</name>
    <dbReference type="NCBI Taxonomy" id="408172"/>
    <lineage>
        <taxon>unclassified sequences</taxon>
        <taxon>metagenomes</taxon>
        <taxon>ecological metagenomes</taxon>
    </lineage>
</organism>
<evidence type="ECO:0000259" key="5">
    <source>
        <dbReference type="Pfam" id="PF00890"/>
    </source>
</evidence>
<dbReference type="Pfam" id="PF00890">
    <property type="entry name" value="FAD_binding_2"/>
    <property type="match status" value="1"/>
</dbReference>
<dbReference type="AlphaFoldDB" id="A0A382T7Z5"/>
<dbReference type="EMBL" id="UINC01134383">
    <property type="protein sequence ID" value="SVD17895.1"/>
    <property type="molecule type" value="Genomic_DNA"/>
</dbReference>
<dbReference type="InterPro" id="IPR003953">
    <property type="entry name" value="FAD-dep_OxRdtase_2_FAD-bd"/>
</dbReference>
<keyword evidence="3" id="KW-0274">FAD</keyword>
<reference evidence="6" key="1">
    <citation type="submission" date="2018-05" db="EMBL/GenBank/DDBJ databases">
        <authorList>
            <person name="Lanie J.A."/>
            <person name="Ng W.-L."/>
            <person name="Kazmierczak K.M."/>
            <person name="Andrzejewski T.M."/>
            <person name="Davidsen T.M."/>
            <person name="Wayne K.J."/>
            <person name="Tettelin H."/>
            <person name="Glass J.I."/>
            <person name="Rusch D."/>
            <person name="Podicherti R."/>
            <person name="Tsui H.-C.T."/>
            <person name="Winkler M.E."/>
        </authorList>
    </citation>
    <scope>NUCLEOTIDE SEQUENCE</scope>
</reference>
<accession>A0A382T7Z5</accession>
<evidence type="ECO:0000256" key="4">
    <source>
        <dbReference type="ARBA" id="ARBA00023002"/>
    </source>
</evidence>
<name>A0A382T7Z5_9ZZZZ</name>
<dbReference type="InterPro" id="IPR050315">
    <property type="entry name" value="FAD-oxidoreductase_2"/>
</dbReference>
<protein>
    <recommendedName>
        <fullName evidence="5">FAD-dependent oxidoreductase 2 FAD-binding domain-containing protein</fullName>
    </recommendedName>
</protein>
<dbReference type="GO" id="GO:0016491">
    <property type="term" value="F:oxidoreductase activity"/>
    <property type="evidence" value="ECO:0007669"/>
    <property type="project" value="UniProtKB-KW"/>
</dbReference>
<proteinExistence type="predicted"/>
<dbReference type="Gene3D" id="3.50.50.60">
    <property type="entry name" value="FAD/NAD(P)-binding domain"/>
    <property type="match status" value="1"/>
</dbReference>
<keyword evidence="2" id="KW-0285">Flavoprotein</keyword>
<dbReference type="InterPro" id="IPR036188">
    <property type="entry name" value="FAD/NAD-bd_sf"/>
</dbReference>
<dbReference type="PANTHER" id="PTHR43400:SF7">
    <property type="entry name" value="FAD-DEPENDENT OXIDOREDUCTASE 2 FAD BINDING DOMAIN-CONTAINING PROTEIN"/>
    <property type="match status" value="1"/>
</dbReference>
<evidence type="ECO:0000313" key="6">
    <source>
        <dbReference type="EMBL" id="SVD17895.1"/>
    </source>
</evidence>
<dbReference type="PANTHER" id="PTHR43400">
    <property type="entry name" value="FUMARATE REDUCTASE"/>
    <property type="match status" value="1"/>
</dbReference>